<dbReference type="Proteomes" id="UP000054538">
    <property type="component" value="Unassembled WGS sequence"/>
</dbReference>
<dbReference type="GO" id="GO:0032183">
    <property type="term" value="F:SUMO binding"/>
    <property type="evidence" value="ECO:0007669"/>
    <property type="project" value="TreeGrafter"/>
</dbReference>
<evidence type="ECO:0000313" key="7">
    <source>
        <dbReference type="EMBL" id="KIK84300.1"/>
    </source>
</evidence>
<dbReference type="Gene3D" id="3.30.40.10">
    <property type="entry name" value="Zinc/RING finger domain, C3HC4 (zinc finger)"/>
    <property type="match status" value="1"/>
</dbReference>
<dbReference type="CDD" id="cd16449">
    <property type="entry name" value="RING-HC"/>
    <property type="match status" value="1"/>
</dbReference>
<dbReference type="STRING" id="930991.A0A0D0DU48"/>
<dbReference type="GO" id="GO:0033768">
    <property type="term" value="C:SUMO-targeted ubiquitin ligase complex"/>
    <property type="evidence" value="ECO:0007669"/>
    <property type="project" value="TreeGrafter"/>
</dbReference>
<protein>
    <recommendedName>
        <fullName evidence="6">RING-type domain-containing protein</fullName>
    </recommendedName>
</protein>
<dbReference type="PANTHER" id="PTHR47094">
    <property type="entry name" value="ELFLESS, ISOFORM B"/>
    <property type="match status" value="1"/>
</dbReference>
<dbReference type="InterPro" id="IPR018957">
    <property type="entry name" value="Znf_C3HC4_RING-type"/>
</dbReference>
<evidence type="ECO:0000256" key="3">
    <source>
        <dbReference type="ARBA" id="ARBA00022833"/>
    </source>
</evidence>
<reference evidence="7 8" key="1">
    <citation type="submission" date="2014-04" db="EMBL/GenBank/DDBJ databases">
        <authorList>
            <consortium name="DOE Joint Genome Institute"/>
            <person name="Kuo A."/>
            <person name="Kohler A."/>
            <person name="Jargeat P."/>
            <person name="Nagy L.G."/>
            <person name="Floudas D."/>
            <person name="Copeland A."/>
            <person name="Barry K.W."/>
            <person name="Cichocki N."/>
            <person name="Veneault-Fourrey C."/>
            <person name="LaButti K."/>
            <person name="Lindquist E.A."/>
            <person name="Lipzen A."/>
            <person name="Lundell T."/>
            <person name="Morin E."/>
            <person name="Murat C."/>
            <person name="Sun H."/>
            <person name="Tunlid A."/>
            <person name="Henrissat B."/>
            <person name="Grigoriev I.V."/>
            <person name="Hibbett D.S."/>
            <person name="Martin F."/>
            <person name="Nordberg H.P."/>
            <person name="Cantor M.N."/>
            <person name="Hua S.X."/>
        </authorList>
    </citation>
    <scope>NUCLEOTIDE SEQUENCE [LARGE SCALE GENOMIC DNA]</scope>
    <source>
        <strain evidence="7 8">Ve08.2h10</strain>
    </source>
</reference>
<dbReference type="GO" id="GO:0016567">
    <property type="term" value="P:protein ubiquitination"/>
    <property type="evidence" value="ECO:0007669"/>
    <property type="project" value="UniProtKB-UniPathway"/>
</dbReference>
<dbReference type="GO" id="GO:0008270">
    <property type="term" value="F:zinc ion binding"/>
    <property type="evidence" value="ECO:0007669"/>
    <property type="project" value="UniProtKB-KW"/>
</dbReference>
<feature type="domain" description="RING-type" evidence="6">
    <location>
        <begin position="123"/>
        <end position="175"/>
    </location>
</feature>
<evidence type="ECO:0000256" key="4">
    <source>
        <dbReference type="PROSITE-ProRule" id="PRU00175"/>
    </source>
</evidence>
<feature type="region of interest" description="Disordered" evidence="5">
    <location>
        <begin position="11"/>
        <end position="55"/>
    </location>
</feature>
<proteinExistence type="predicted"/>
<keyword evidence="1" id="KW-0479">Metal-binding</keyword>
<evidence type="ECO:0000256" key="1">
    <source>
        <dbReference type="ARBA" id="ARBA00022723"/>
    </source>
</evidence>
<evidence type="ECO:0000256" key="2">
    <source>
        <dbReference type="ARBA" id="ARBA00022771"/>
    </source>
</evidence>
<dbReference type="GO" id="GO:0061630">
    <property type="term" value="F:ubiquitin protein ligase activity"/>
    <property type="evidence" value="ECO:0007669"/>
    <property type="project" value="InterPro"/>
</dbReference>
<dbReference type="PANTHER" id="PTHR47094:SF1">
    <property type="entry name" value="RING-TYPE E3 UBIQUITIN TRANSFERASE"/>
    <property type="match status" value="1"/>
</dbReference>
<gene>
    <name evidence="7" type="ORF">PAXRUDRAFT_832010</name>
</gene>
<dbReference type="UniPathway" id="UPA00143"/>
<dbReference type="GO" id="GO:0006511">
    <property type="term" value="P:ubiquitin-dependent protein catabolic process"/>
    <property type="evidence" value="ECO:0007669"/>
    <property type="project" value="TreeGrafter"/>
</dbReference>
<dbReference type="AlphaFoldDB" id="A0A0D0DU48"/>
<dbReference type="SUPFAM" id="SSF57850">
    <property type="entry name" value="RING/U-box"/>
    <property type="match status" value="1"/>
</dbReference>
<keyword evidence="8" id="KW-1185">Reference proteome</keyword>
<evidence type="ECO:0000256" key="5">
    <source>
        <dbReference type="SAM" id="MobiDB-lite"/>
    </source>
</evidence>
<keyword evidence="2 4" id="KW-0863">Zinc-finger</keyword>
<accession>A0A0D0DU48</accession>
<dbReference type="PROSITE" id="PS50089">
    <property type="entry name" value="ZF_RING_2"/>
    <property type="match status" value="1"/>
</dbReference>
<dbReference type="InterPro" id="IPR013083">
    <property type="entry name" value="Znf_RING/FYVE/PHD"/>
</dbReference>
<dbReference type="OrthoDB" id="6270329at2759"/>
<dbReference type="Pfam" id="PF00097">
    <property type="entry name" value="zf-C3HC4"/>
    <property type="match status" value="1"/>
</dbReference>
<sequence length="199" mass="20900">MWDILPDVSFAGAPLPDNKPPLSNHTGEEHRIRLSPDPGTTDQQAPTPPLAPPIDLSNEITIVSPVAHHISLSAPPTILNNQSLLTPTPPSLVPFPTSTTASTSTAVPLTSTPTPEPLSAYTCPICFSPPTNATLTPCGHICCGQCLFSAVKSMVRRNVVVAMDRAPPARCPVCRAEIPGWDGRGGGVVGLNMQVVYSL</sequence>
<dbReference type="InterPro" id="IPR049627">
    <property type="entry name" value="SLX8"/>
</dbReference>
<evidence type="ECO:0000259" key="6">
    <source>
        <dbReference type="PROSITE" id="PS50089"/>
    </source>
</evidence>
<dbReference type="InParanoid" id="A0A0D0DU48"/>
<keyword evidence="3" id="KW-0862">Zinc</keyword>
<dbReference type="InterPro" id="IPR001841">
    <property type="entry name" value="Znf_RING"/>
</dbReference>
<dbReference type="SMART" id="SM00184">
    <property type="entry name" value="RING"/>
    <property type="match status" value="1"/>
</dbReference>
<dbReference type="GO" id="GO:0140082">
    <property type="term" value="F:SUMO-ubiquitin ligase activity"/>
    <property type="evidence" value="ECO:0007669"/>
    <property type="project" value="TreeGrafter"/>
</dbReference>
<reference evidence="8" key="2">
    <citation type="submission" date="2015-01" db="EMBL/GenBank/DDBJ databases">
        <title>Evolutionary Origins and Diversification of the Mycorrhizal Mutualists.</title>
        <authorList>
            <consortium name="DOE Joint Genome Institute"/>
            <consortium name="Mycorrhizal Genomics Consortium"/>
            <person name="Kohler A."/>
            <person name="Kuo A."/>
            <person name="Nagy L.G."/>
            <person name="Floudas D."/>
            <person name="Copeland A."/>
            <person name="Barry K.W."/>
            <person name="Cichocki N."/>
            <person name="Veneault-Fourrey C."/>
            <person name="LaButti K."/>
            <person name="Lindquist E.A."/>
            <person name="Lipzen A."/>
            <person name="Lundell T."/>
            <person name="Morin E."/>
            <person name="Murat C."/>
            <person name="Riley R."/>
            <person name="Ohm R."/>
            <person name="Sun H."/>
            <person name="Tunlid A."/>
            <person name="Henrissat B."/>
            <person name="Grigoriev I.V."/>
            <person name="Hibbett D.S."/>
            <person name="Martin F."/>
        </authorList>
    </citation>
    <scope>NUCLEOTIDE SEQUENCE [LARGE SCALE GENOMIC DNA]</scope>
    <source>
        <strain evidence="8">Ve08.2h10</strain>
    </source>
</reference>
<name>A0A0D0DU48_9AGAM</name>
<dbReference type="EMBL" id="KN825578">
    <property type="protein sequence ID" value="KIK84300.1"/>
    <property type="molecule type" value="Genomic_DNA"/>
</dbReference>
<organism evidence="7 8">
    <name type="scientific">Paxillus rubicundulus Ve08.2h10</name>
    <dbReference type="NCBI Taxonomy" id="930991"/>
    <lineage>
        <taxon>Eukaryota</taxon>
        <taxon>Fungi</taxon>
        <taxon>Dikarya</taxon>
        <taxon>Basidiomycota</taxon>
        <taxon>Agaricomycotina</taxon>
        <taxon>Agaricomycetes</taxon>
        <taxon>Agaricomycetidae</taxon>
        <taxon>Boletales</taxon>
        <taxon>Paxilineae</taxon>
        <taxon>Paxillaceae</taxon>
        <taxon>Paxillus</taxon>
    </lineage>
</organism>
<evidence type="ECO:0000313" key="8">
    <source>
        <dbReference type="Proteomes" id="UP000054538"/>
    </source>
</evidence>
<dbReference type="HOGENOM" id="CLU_120106_0_0_1"/>